<name>A0A414JCC7_9FIRM</name>
<dbReference type="Gene3D" id="3.10.620.30">
    <property type="match status" value="1"/>
</dbReference>
<dbReference type="InterPro" id="IPR052901">
    <property type="entry name" value="Bact_TGase-like"/>
</dbReference>
<keyword evidence="2" id="KW-0812">Transmembrane</keyword>
<feature type="transmembrane region" description="Helical" evidence="2">
    <location>
        <begin position="224"/>
        <end position="245"/>
    </location>
</feature>
<dbReference type="InterPro" id="IPR038765">
    <property type="entry name" value="Papain-like_cys_pep_sf"/>
</dbReference>
<dbReference type="Pfam" id="PF01841">
    <property type="entry name" value="Transglut_core"/>
    <property type="match status" value="1"/>
</dbReference>
<dbReference type="PANTHER" id="PTHR42736">
    <property type="entry name" value="PROTEIN-GLUTAMINE GAMMA-GLUTAMYLTRANSFERASE"/>
    <property type="match status" value="1"/>
</dbReference>
<feature type="transmembrane region" description="Helical" evidence="2">
    <location>
        <begin position="149"/>
        <end position="168"/>
    </location>
</feature>
<feature type="transmembrane region" description="Helical" evidence="2">
    <location>
        <begin position="197"/>
        <end position="217"/>
    </location>
</feature>
<organism evidence="4 5">
    <name type="scientific">Blautia obeum</name>
    <dbReference type="NCBI Taxonomy" id="40520"/>
    <lineage>
        <taxon>Bacteria</taxon>
        <taxon>Bacillati</taxon>
        <taxon>Bacillota</taxon>
        <taxon>Clostridia</taxon>
        <taxon>Lachnospirales</taxon>
        <taxon>Lachnospiraceae</taxon>
        <taxon>Blautia</taxon>
    </lineage>
</organism>
<evidence type="ECO:0000256" key="1">
    <source>
        <dbReference type="SAM" id="MobiDB-lite"/>
    </source>
</evidence>
<feature type="transmembrane region" description="Helical" evidence="2">
    <location>
        <begin position="679"/>
        <end position="697"/>
    </location>
</feature>
<dbReference type="AlphaFoldDB" id="A0A414JCC7"/>
<evidence type="ECO:0000259" key="3">
    <source>
        <dbReference type="SMART" id="SM00460"/>
    </source>
</evidence>
<feature type="transmembrane region" description="Helical" evidence="2">
    <location>
        <begin position="93"/>
        <end position="111"/>
    </location>
</feature>
<dbReference type="InterPro" id="IPR002931">
    <property type="entry name" value="Transglutaminase-like"/>
</dbReference>
<accession>A0A414JCC7</accession>
<keyword evidence="2" id="KW-1133">Transmembrane helix</keyword>
<feature type="region of interest" description="Disordered" evidence="1">
    <location>
        <begin position="633"/>
        <end position="655"/>
    </location>
</feature>
<feature type="transmembrane region" description="Helical" evidence="2">
    <location>
        <begin position="37"/>
        <end position="59"/>
    </location>
</feature>
<reference evidence="4 5" key="1">
    <citation type="submission" date="2018-08" db="EMBL/GenBank/DDBJ databases">
        <title>A genome reference for cultivated species of the human gut microbiota.</title>
        <authorList>
            <person name="Zou Y."/>
            <person name="Xue W."/>
            <person name="Luo G."/>
        </authorList>
    </citation>
    <scope>NUCLEOTIDE SEQUENCE [LARGE SCALE GENOMIC DNA]</scope>
    <source>
        <strain evidence="4 5">AM28-23</strain>
    </source>
</reference>
<feature type="compositionally biased region" description="Basic and acidic residues" evidence="1">
    <location>
        <begin position="637"/>
        <end position="653"/>
    </location>
</feature>
<evidence type="ECO:0000313" key="4">
    <source>
        <dbReference type="EMBL" id="RHE42181.1"/>
    </source>
</evidence>
<sequence>MRKKQTQKEQNNMEVLILDSGYVPQSEKKQTEKGGMFLSFLVLFGAVGVLAGSLVSAFSIRDERLWLLIPGIFLFSLFFSWFYADRRLDSKRIYGFLAIVILYMAVCFVLQNRITAGFYQTADFVMSRINQVYHGNMRLYGAYESGDMVIFWLPVLFPVTGLLGAGIVRRRNWLLILSILFPLVALMMIAGGRPGNLWMYFLAMSILLLFTAGRSYFCGWKAGLTALLAAVVVSVPSWCISMPLAGVEIPAIQRGTTRIQNRLLQSLWSFLPKISGGNLQLSLEGIAGGVDNGELGTTDGVFFTGVDALKVTSVQRPSETVYLRGYIGETYTGSSFEPGAEENFQNAAAVWKTDGDSSIYIQNLPFLRTMYYEKQSSGKNAGESESAVNQITVENLNANPEYTYVPYDAFLNDVYQISNGDGAVCGQSRQEDIFSCYWRSNAKEILESYRDGKDTSGVLNDTEKSYRNFCSTYDLQIPEKGLERLKKECAEAKEENHWGESETGAEMPDWAVADEYEEIRQYVVKRLLRDCSYETDTDKLKDGQDFVETFLYDTKEGYSMHFAAAATMMFRMFGVPARYVVGYVAPQELFSENADQTYTAVLEDDNAHTWVEIYQPFLGWTPVEVTPGMETEFVDQTEEKEQSDRVPEEAKTETEEEEISVSGFAVRIAGWFTGHLADILKLCAVLCLLMLVLGSGIKIRAAHRARYGVGEDPAEAVRAIYRYICRILYKKGMSKDCTAADGGTIRFIRDFCPVFTEEDGNRLQKLILRASYGNEPVTEEERLWMRQLCRQIKRSVRGKKR</sequence>
<evidence type="ECO:0000256" key="2">
    <source>
        <dbReference type="SAM" id="Phobius"/>
    </source>
</evidence>
<comment type="caution">
    <text evidence="4">The sequence shown here is derived from an EMBL/GenBank/DDBJ whole genome shotgun (WGS) entry which is preliminary data.</text>
</comment>
<evidence type="ECO:0000313" key="5">
    <source>
        <dbReference type="Proteomes" id="UP000283745"/>
    </source>
</evidence>
<feature type="transmembrane region" description="Helical" evidence="2">
    <location>
        <begin position="173"/>
        <end position="191"/>
    </location>
</feature>
<dbReference type="PANTHER" id="PTHR42736:SF1">
    <property type="entry name" value="PROTEIN-GLUTAMINE GAMMA-GLUTAMYLTRANSFERASE"/>
    <property type="match status" value="1"/>
</dbReference>
<dbReference type="EMBL" id="QSKF01000001">
    <property type="protein sequence ID" value="RHE42181.1"/>
    <property type="molecule type" value="Genomic_DNA"/>
</dbReference>
<dbReference type="SMART" id="SM00460">
    <property type="entry name" value="TGc"/>
    <property type="match status" value="1"/>
</dbReference>
<protein>
    <recommendedName>
        <fullName evidence="3">Transglutaminase-like domain-containing protein</fullName>
    </recommendedName>
</protein>
<feature type="domain" description="Transglutaminase-like" evidence="3">
    <location>
        <begin position="551"/>
        <end position="627"/>
    </location>
</feature>
<keyword evidence="2" id="KW-0472">Membrane</keyword>
<dbReference type="RefSeq" id="WP_118049371.1">
    <property type="nucleotide sequence ID" value="NZ_CABJFK010000001.1"/>
</dbReference>
<feature type="transmembrane region" description="Helical" evidence="2">
    <location>
        <begin position="65"/>
        <end position="84"/>
    </location>
</feature>
<dbReference type="Proteomes" id="UP000283745">
    <property type="component" value="Unassembled WGS sequence"/>
</dbReference>
<proteinExistence type="predicted"/>
<gene>
    <name evidence="4" type="ORF">DW740_02440</name>
</gene>
<dbReference type="SUPFAM" id="SSF54001">
    <property type="entry name" value="Cysteine proteinases"/>
    <property type="match status" value="1"/>
</dbReference>